<dbReference type="Pfam" id="PF00376">
    <property type="entry name" value="MerR"/>
    <property type="match status" value="1"/>
</dbReference>
<dbReference type="CDD" id="cd01108">
    <property type="entry name" value="HTH_CueR"/>
    <property type="match status" value="1"/>
</dbReference>
<dbReference type="PROSITE" id="PS50937">
    <property type="entry name" value="HTH_MERR_2"/>
    <property type="match status" value="1"/>
</dbReference>
<dbReference type="InterPro" id="IPR015358">
    <property type="entry name" value="Tscrpt_reg_MerR_DNA-bd"/>
</dbReference>
<feature type="region of interest" description="Disordered" evidence="6">
    <location>
        <begin position="123"/>
        <end position="154"/>
    </location>
</feature>
<sequence length="154" mass="16719">MNIGQAATRSGVSAKMIRYYEAIGLIPAPARRDSNYRDYDVSDVHRLSFVRRARDLGFPLERIRILLALWGDDGRSNTEVKAIALAHVTELEAQRASLDEMLRVLRRLADSCEGDGRSDCPIIDGLEGLGPQASGKGSGDKGSGEKGSDEACRA</sequence>
<dbReference type="SUPFAM" id="SSF46955">
    <property type="entry name" value="Putative DNA-binding domain"/>
    <property type="match status" value="1"/>
</dbReference>
<dbReference type="EMBL" id="BMGG01000010">
    <property type="protein sequence ID" value="GGC86085.1"/>
    <property type="molecule type" value="Genomic_DNA"/>
</dbReference>
<protein>
    <submittedName>
        <fullName evidence="8">Heavy metal-dependent transcription regulator 2</fullName>
    </submittedName>
</protein>
<dbReference type="PROSITE" id="PS00552">
    <property type="entry name" value="HTH_MERR_1"/>
    <property type="match status" value="1"/>
</dbReference>
<gene>
    <name evidence="8" type="primary">hmrR2</name>
    <name evidence="8" type="ORF">GCM10010994_49970</name>
</gene>
<evidence type="ECO:0000313" key="9">
    <source>
        <dbReference type="Proteomes" id="UP000637002"/>
    </source>
</evidence>
<dbReference type="Proteomes" id="UP000637002">
    <property type="component" value="Unassembled WGS sequence"/>
</dbReference>
<evidence type="ECO:0000256" key="2">
    <source>
        <dbReference type="ARBA" id="ARBA00022490"/>
    </source>
</evidence>
<reference evidence="8" key="1">
    <citation type="journal article" date="2014" name="Int. J. Syst. Evol. Microbiol.">
        <title>Complete genome sequence of Corynebacterium casei LMG S-19264T (=DSM 44701T), isolated from a smear-ripened cheese.</title>
        <authorList>
            <consortium name="US DOE Joint Genome Institute (JGI-PGF)"/>
            <person name="Walter F."/>
            <person name="Albersmeier A."/>
            <person name="Kalinowski J."/>
            <person name="Ruckert C."/>
        </authorList>
    </citation>
    <scope>NUCLEOTIDE SEQUENCE</scope>
    <source>
        <strain evidence="8">CGMCC 1.12919</strain>
    </source>
</reference>
<evidence type="ECO:0000259" key="7">
    <source>
        <dbReference type="PROSITE" id="PS50937"/>
    </source>
</evidence>
<reference evidence="8" key="2">
    <citation type="submission" date="2020-09" db="EMBL/GenBank/DDBJ databases">
        <authorList>
            <person name="Sun Q."/>
            <person name="Zhou Y."/>
        </authorList>
    </citation>
    <scope>NUCLEOTIDE SEQUENCE</scope>
    <source>
        <strain evidence="8">CGMCC 1.12919</strain>
    </source>
</reference>
<keyword evidence="9" id="KW-1185">Reference proteome</keyword>
<evidence type="ECO:0000313" key="8">
    <source>
        <dbReference type="EMBL" id="GGC86085.1"/>
    </source>
</evidence>
<dbReference type="GO" id="GO:0005737">
    <property type="term" value="C:cytoplasm"/>
    <property type="evidence" value="ECO:0007669"/>
    <property type="project" value="UniProtKB-SubCell"/>
</dbReference>
<accession>A0A916UTF2</accession>
<keyword evidence="3" id="KW-0805">Transcription regulation</keyword>
<dbReference type="AlphaFoldDB" id="A0A916UTF2"/>
<evidence type="ECO:0000256" key="3">
    <source>
        <dbReference type="ARBA" id="ARBA00023015"/>
    </source>
</evidence>
<dbReference type="RefSeq" id="WP_188611912.1">
    <property type="nucleotide sequence ID" value="NZ_BMGG01000010.1"/>
</dbReference>
<dbReference type="GO" id="GO:0045893">
    <property type="term" value="P:positive regulation of DNA-templated transcription"/>
    <property type="evidence" value="ECO:0007669"/>
    <property type="project" value="InterPro"/>
</dbReference>
<dbReference type="InterPro" id="IPR009061">
    <property type="entry name" value="DNA-bd_dom_put_sf"/>
</dbReference>
<name>A0A916UTF2_9HYPH</name>
<organism evidence="8 9">
    <name type="scientific">Chelatococcus reniformis</name>
    <dbReference type="NCBI Taxonomy" id="1494448"/>
    <lineage>
        <taxon>Bacteria</taxon>
        <taxon>Pseudomonadati</taxon>
        <taxon>Pseudomonadota</taxon>
        <taxon>Alphaproteobacteria</taxon>
        <taxon>Hyphomicrobiales</taxon>
        <taxon>Chelatococcaceae</taxon>
        <taxon>Chelatococcus</taxon>
    </lineage>
</organism>
<dbReference type="PANTHER" id="PTHR30204:SF94">
    <property type="entry name" value="HEAVY METAL-DEPENDENT TRANSCRIPTIONAL REGULATOR HI_0293-RELATED"/>
    <property type="match status" value="1"/>
</dbReference>
<dbReference type="Pfam" id="PF09278">
    <property type="entry name" value="MerR-DNA-bind"/>
    <property type="match status" value="1"/>
</dbReference>
<comment type="caution">
    <text evidence="8">The sequence shown here is derived from an EMBL/GenBank/DDBJ whole genome shotgun (WGS) entry which is preliminary data.</text>
</comment>
<dbReference type="InterPro" id="IPR011789">
    <property type="entry name" value="CueR"/>
</dbReference>
<dbReference type="Gene3D" id="1.10.1660.10">
    <property type="match status" value="1"/>
</dbReference>
<dbReference type="GO" id="GO:0003677">
    <property type="term" value="F:DNA binding"/>
    <property type="evidence" value="ECO:0007669"/>
    <property type="project" value="UniProtKB-KW"/>
</dbReference>
<keyword evidence="5" id="KW-0804">Transcription</keyword>
<dbReference type="GO" id="GO:0005507">
    <property type="term" value="F:copper ion binding"/>
    <property type="evidence" value="ECO:0007669"/>
    <property type="project" value="InterPro"/>
</dbReference>
<dbReference type="InterPro" id="IPR000551">
    <property type="entry name" value="MerR-type_HTH_dom"/>
</dbReference>
<comment type="subcellular location">
    <subcellularLocation>
        <location evidence="1">Cytoplasm</location>
    </subcellularLocation>
</comment>
<evidence type="ECO:0000256" key="4">
    <source>
        <dbReference type="ARBA" id="ARBA00023125"/>
    </source>
</evidence>
<feature type="compositionally biased region" description="Basic and acidic residues" evidence="6">
    <location>
        <begin position="138"/>
        <end position="154"/>
    </location>
</feature>
<dbReference type="PRINTS" id="PR00040">
    <property type="entry name" value="HTHMERR"/>
</dbReference>
<evidence type="ECO:0000256" key="6">
    <source>
        <dbReference type="SAM" id="MobiDB-lite"/>
    </source>
</evidence>
<evidence type="ECO:0000256" key="5">
    <source>
        <dbReference type="ARBA" id="ARBA00023163"/>
    </source>
</evidence>
<keyword evidence="4" id="KW-0238">DNA-binding</keyword>
<feature type="domain" description="HTH merR-type" evidence="7">
    <location>
        <begin position="1"/>
        <end position="69"/>
    </location>
</feature>
<proteinExistence type="predicted"/>
<keyword evidence="2" id="KW-0963">Cytoplasm</keyword>
<dbReference type="NCBIfam" id="TIGR02044">
    <property type="entry name" value="CueR"/>
    <property type="match status" value="1"/>
</dbReference>
<evidence type="ECO:0000256" key="1">
    <source>
        <dbReference type="ARBA" id="ARBA00004496"/>
    </source>
</evidence>
<dbReference type="GO" id="GO:0003700">
    <property type="term" value="F:DNA-binding transcription factor activity"/>
    <property type="evidence" value="ECO:0007669"/>
    <property type="project" value="InterPro"/>
</dbReference>
<dbReference type="InterPro" id="IPR047057">
    <property type="entry name" value="MerR_fam"/>
</dbReference>
<dbReference type="SMART" id="SM00422">
    <property type="entry name" value="HTH_MERR"/>
    <property type="match status" value="1"/>
</dbReference>
<dbReference type="PANTHER" id="PTHR30204">
    <property type="entry name" value="REDOX-CYCLING DRUG-SENSING TRANSCRIPTIONAL ACTIVATOR SOXR"/>
    <property type="match status" value="1"/>
</dbReference>